<dbReference type="InterPro" id="IPR042112">
    <property type="entry name" value="P_AcTrfase_dom2"/>
</dbReference>
<gene>
    <name evidence="6" type="ORF">A2818_00285</name>
</gene>
<dbReference type="InterPro" id="IPR042113">
    <property type="entry name" value="P_AcTrfase_dom1"/>
</dbReference>
<dbReference type="GO" id="GO:0008959">
    <property type="term" value="F:phosphate acetyltransferase activity"/>
    <property type="evidence" value="ECO:0007669"/>
    <property type="project" value="UniProtKB-EC"/>
</dbReference>
<accession>A0A1F6UZV7</accession>
<keyword evidence="4" id="KW-0012">Acyltransferase</keyword>
<dbReference type="PANTHER" id="PTHR43356">
    <property type="entry name" value="PHOSPHATE ACETYLTRANSFERASE"/>
    <property type="match status" value="1"/>
</dbReference>
<dbReference type="InterPro" id="IPR050500">
    <property type="entry name" value="Phos_Acetyltrans/Butyryltrans"/>
</dbReference>
<evidence type="ECO:0000313" key="6">
    <source>
        <dbReference type="EMBL" id="OGI62945.1"/>
    </source>
</evidence>
<dbReference type="Pfam" id="PF01515">
    <property type="entry name" value="PTA_PTB"/>
    <property type="match status" value="1"/>
</dbReference>
<dbReference type="Gene3D" id="3.40.50.10950">
    <property type="match status" value="1"/>
</dbReference>
<feature type="domain" description="Phosphate acetyl/butaryl transferase" evidence="5">
    <location>
        <begin position="17"/>
        <end position="329"/>
    </location>
</feature>
<dbReference type="PIRSF" id="PIRSF000428">
    <property type="entry name" value="P_Ac_trans"/>
    <property type="match status" value="1"/>
</dbReference>
<dbReference type="AlphaFoldDB" id="A0A1F6UZV7"/>
<dbReference type="Proteomes" id="UP000177602">
    <property type="component" value="Unassembled WGS sequence"/>
</dbReference>
<evidence type="ECO:0000256" key="3">
    <source>
        <dbReference type="ARBA" id="ARBA00022679"/>
    </source>
</evidence>
<evidence type="ECO:0000259" key="5">
    <source>
        <dbReference type="Pfam" id="PF01515"/>
    </source>
</evidence>
<evidence type="ECO:0000256" key="4">
    <source>
        <dbReference type="ARBA" id="ARBA00023315"/>
    </source>
</evidence>
<dbReference type="EMBL" id="MFTN01000016">
    <property type="protein sequence ID" value="OGI62945.1"/>
    <property type="molecule type" value="Genomic_DNA"/>
</dbReference>
<evidence type="ECO:0000256" key="1">
    <source>
        <dbReference type="ARBA" id="ARBA00000705"/>
    </source>
</evidence>
<comment type="catalytic activity">
    <reaction evidence="1">
        <text>acetyl-CoA + phosphate = acetyl phosphate + CoA</text>
        <dbReference type="Rhea" id="RHEA:19521"/>
        <dbReference type="ChEBI" id="CHEBI:22191"/>
        <dbReference type="ChEBI" id="CHEBI:43474"/>
        <dbReference type="ChEBI" id="CHEBI:57287"/>
        <dbReference type="ChEBI" id="CHEBI:57288"/>
        <dbReference type="EC" id="2.3.1.8"/>
    </reaction>
</comment>
<dbReference type="InterPro" id="IPR012147">
    <property type="entry name" value="P_Ac_Bu_trans"/>
</dbReference>
<organism evidence="6 7">
    <name type="scientific">Candidatus Nomurabacteria bacterium RIFCSPHIGHO2_01_FULL_40_12</name>
    <dbReference type="NCBI Taxonomy" id="1801737"/>
    <lineage>
        <taxon>Bacteria</taxon>
        <taxon>Candidatus Nomuraibacteriota</taxon>
    </lineage>
</organism>
<sequence>MNTFLHNLRIRATDGYIRKIILPETQDERVLEAAKILVKEKIATPIFICSAEDIPKMEALGFAYIEIKEERADTLAKLLLELRSSKVGTKDELTPEIAHGLARDPLMYGMYLLRLGEGDGLVAGAVRTSADVLRAGLWLVGKAPGIQTVSSSFYMIVPAFRGGDEQEVLTFSDCAVVPQPTSEQLADIAIAASDARSRIVGDEPKVALLSYSTKGSGGNGQSIAIIREALELVRTRRPGLVIDGEIQADVALVKSISERKAPGNLIDGKANVLIFPSLDAANIAYKLVATLSPGTQALGPVLQGMKKPISDLSRGVRVDDIVNIVSIVASQAHEKE</sequence>
<dbReference type="InterPro" id="IPR002505">
    <property type="entry name" value="PTA_PTB"/>
</dbReference>
<name>A0A1F6UZV7_9BACT</name>
<evidence type="ECO:0000313" key="7">
    <source>
        <dbReference type="Proteomes" id="UP000177602"/>
    </source>
</evidence>
<dbReference type="PANTHER" id="PTHR43356:SF3">
    <property type="entry name" value="PHOSPHATE ACETYLTRANSFERASE"/>
    <property type="match status" value="1"/>
</dbReference>
<dbReference type="SUPFAM" id="SSF53659">
    <property type="entry name" value="Isocitrate/Isopropylmalate dehydrogenase-like"/>
    <property type="match status" value="1"/>
</dbReference>
<reference evidence="6 7" key="1">
    <citation type="journal article" date="2016" name="Nat. Commun.">
        <title>Thousands of microbial genomes shed light on interconnected biogeochemical processes in an aquifer system.</title>
        <authorList>
            <person name="Anantharaman K."/>
            <person name="Brown C.T."/>
            <person name="Hug L.A."/>
            <person name="Sharon I."/>
            <person name="Castelle C.J."/>
            <person name="Probst A.J."/>
            <person name="Thomas B.C."/>
            <person name="Singh A."/>
            <person name="Wilkins M.J."/>
            <person name="Karaoz U."/>
            <person name="Brodie E.L."/>
            <person name="Williams K.H."/>
            <person name="Hubbard S.S."/>
            <person name="Banfield J.F."/>
        </authorList>
    </citation>
    <scope>NUCLEOTIDE SEQUENCE [LARGE SCALE GENOMIC DNA]</scope>
</reference>
<dbReference type="STRING" id="1801737.A2818_00285"/>
<protein>
    <recommendedName>
        <fullName evidence="5">Phosphate acetyl/butaryl transferase domain-containing protein</fullName>
    </recommendedName>
</protein>
<comment type="caution">
    <text evidence="6">The sequence shown here is derived from an EMBL/GenBank/DDBJ whole genome shotgun (WGS) entry which is preliminary data.</text>
</comment>
<dbReference type="Gene3D" id="3.40.50.10750">
    <property type="entry name" value="Isocitrate/Isopropylmalate dehydrogenase-like"/>
    <property type="match status" value="1"/>
</dbReference>
<evidence type="ECO:0000256" key="2">
    <source>
        <dbReference type="ARBA" id="ARBA00005656"/>
    </source>
</evidence>
<keyword evidence="3" id="KW-0808">Transferase</keyword>
<proteinExistence type="inferred from homology"/>
<comment type="similarity">
    <text evidence="2">Belongs to the phosphate acetyltransferase and butyryltransferase family.</text>
</comment>